<gene>
    <name evidence="2" type="ORF">DM860_012118</name>
</gene>
<evidence type="ECO:0000313" key="2">
    <source>
        <dbReference type="EMBL" id="RAL42335.1"/>
    </source>
</evidence>
<feature type="domain" description="RNase H type-1" evidence="1">
    <location>
        <begin position="10"/>
        <end position="86"/>
    </location>
</feature>
<organism evidence="2 3">
    <name type="scientific">Cuscuta australis</name>
    <dbReference type="NCBI Taxonomy" id="267555"/>
    <lineage>
        <taxon>Eukaryota</taxon>
        <taxon>Viridiplantae</taxon>
        <taxon>Streptophyta</taxon>
        <taxon>Embryophyta</taxon>
        <taxon>Tracheophyta</taxon>
        <taxon>Spermatophyta</taxon>
        <taxon>Magnoliopsida</taxon>
        <taxon>eudicotyledons</taxon>
        <taxon>Gunneridae</taxon>
        <taxon>Pentapetalae</taxon>
        <taxon>asterids</taxon>
        <taxon>lamiids</taxon>
        <taxon>Solanales</taxon>
        <taxon>Convolvulaceae</taxon>
        <taxon>Cuscuteae</taxon>
        <taxon>Cuscuta</taxon>
        <taxon>Cuscuta subgen. Grammica</taxon>
        <taxon>Cuscuta sect. Cleistogrammica</taxon>
    </lineage>
</organism>
<evidence type="ECO:0000313" key="3">
    <source>
        <dbReference type="Proteomes" id="UP000249390"/>
    </source>
</evidence>
<dbReference type="CDD" id="cd06222">
    <property type="entry name" value="RNase_H_like"/>
    <property type="match status" value="1"/>
</dbReference>
<proteinExistence type="predicted"/>
<evidence type="ECO:0000259" key="1">
    <source>
        <dbReference type="Pfam" id="PF13456"/>
    </source>
</evidence>
<dbReference type="PANTHER" id="PTHR47074:SF11">
    <property type="entry name" value="REVERSE TRANSCRIPTASE-LIKE PROTEIN"/>
    <property type="match status" value="1"/>
</dbReference>
<dbReference type="AlphaFoldDB" id="A0A328D9C3"/>
<dbReference type="InterPro" id="IPR036397">
    <property type="entry name" value="RNaseH_sf"/>
</dbReference>
<accession>A0A328D9C3</accession>
<dbReference type="Pfam" id="PF13456">
    <property type="entry name" value="RVT_3"/>
    <property type="match status" value="1"/>
</dbReference>
<sequence length="112" mass="12614">MPPLGYMKVNVDASVGLMDGFVGFGFITRDHDGHFIVAKNFWCRRRFGVSEAEAIAVKEVLSWVISKGWSRVIIESDCKEVNSIIDDMIVSAFKYLVAEILILDLFIVCHIC</sequence>
<dbReference type="GO" id="GO:0004523">
    <property type="term" value="F:RNA-DNA hybrid ribonuclease activity"/>
    <property type="evidence" value="ECO:0007669"/>
    <property type="project" value="InterPro"/>
</dbReference>
<dbReference type="InterPro" id="IPR052929">
    <property type="entry name" value="RNase_H-like_EbsB-rel"/>
</dbReference>
<comment type="caution">
    <text evidence="2">The sequence shown here is derived from an EMBL/GenBank/DDBJ whole genome shotgun (WGS) entry which is preliminary data.</text>
</comment>
<dbReference type="InterPro" id="IPR002156">
    <property type="entry name" value="RNaseH_domain"/>
</dbReference>
<dbReference type="EMBL" id="NQVE01000175">
    <property type="protein sequence ID" value="RAL42335.1"/>
    <property type="molecule type" value="Genomic_DNA"/>
</dbReference>
<dbReference type="InterPro" id="IPR044730">
    <property type="entry name" value="RNase_H-like_dom_plant"/>
</dbReference>
<dbReference type="SUPFAM" id="SSF53098">
    <property type="entry name" value="Ribonuclease H-like"/>
    <property type="match status" value="1"/>
</dbReference>
<dbReference type="GO" id="GO:0003676">
    <property type="term" value="F:nucleic acid binding"/>
    <property type="evidence" value="ECO:0007669"/>
    <property type="project" value="InterPro"/>
</dbReference>
<reference evidence="2 3" key="1">
    <citation type="submission" date="2018-06" db="EMBL/GenBank/DDBJ databases">
        <title>The Genome of Cuscuta australis (Dodder) Provides Insight into the Evolution of Plant Parasitism.</title>
        <authorList>
            <person name="Liu H."/>
        </authorList>
    </citation>
    <scope>NUCLEOTIDE SEQUENCE [LARGE SCALE GENOMIC DNA]</scope>
    <source>
        <strain evidence="3">cv. Yunnan</strain>
        <tissue evidence="2">Vines</tissue>
    </source>
</reference>
<dbReference type="Gene3D" id="3.30.420.10">
    <property type="entry name" value="Ribonuclease H-like superfamily/Ribonuclease H"/>
    <property type="match status" value="1"/>
</dbReference>
<dbReference type="PANTHER" id="PTHR47074">
    <property type="entry name" value="BNAC02G40300D PROTEIN"/>
    <property type="match status" value="1"/>
</dbReference>
<keyword evidence="3" id="KW-1185">Reference proteome</keyword>
<name>A0A328D9C3_9ASTE</name>
<dbReference type="InterPro" id="IPR012337">
    <property type="entry name" value="RNaseH-like_sf"/>
</dbReference>
<protein>
    <recommendedName>
        <fullName evidence="1">RNase H type-1 domain-containing protein</fullName>
    </recommendedName>
</protein>
<dbReference type="Proteomes" id="UP000249390">
    <property type="component" value="Unassembled WGS sequence"/>
</dbReference>